<dbReference type="Pfam" id="PF03810">
    <property type="entry name" value="IBN_N"/>
    <property type="match status" value="1"/>
</dbReference>
<accession>A0A4P9WYT7</accession>
<dbReference type="SUPFAM" id="SSF48371">
    <property type="entry name" value="ARM repeat"/>
    <property type="match status" value="1"/>
</dbReference>
<gene>
    <name evidence="9" type="ORF">CXG81DRAFT_28493</name>
</gene>
<protein>
    <recommendedName>
        <fullName evidence="8">Importin N-terminal domain-containing protein</fullName>
    </recommendedName>
</protein>
<dbReference type="GO" id="GO:0005049">
    <property type="term" value="F:nuclear export signal receptor activity"/>
    <property type="evidence" value="ECO:0007669"/>
    <property type="project" value="TreeGrafter"/>
</dbReference>
<dbReference type="EMBL" id="ML014377">
    <property type="protein sequence ID" value="RKO98699.1"/>
    <property type="molecule type" value="Genomic_DNA"/>
</dbReference>
<name>A0A4P9WYT7_9FUNG</name>
<comment type="subcellular location">
    <subcellularLocation>
        <location evidence="2">Cytoplasm</location>
    </subcellularLocation>
    <subcellularLocation>
        <location evidence="1">Nucleus</location>
    </subcellularLocation>
</comment>
<dbReference type="InterPro" id="IPR001494">
    <property type="entry name" value="Importin-beta_N"/>
</dbReference>
<dbReference type="GO" id="GO:0005635">
    <property type="term" value="C:nuclear envelope"/>
    <property type="evidence" value="ECO:0007669"/>
    <property type="project" value="TreeGrafter"/>
</dbReference>
<evidence type="ECO:0000256" key="5">
    <source>
        <dbReference type="ARBA" id="ARBA00022490"/>
    </source>
</evidence>
<proteinExistence type="inferred from homology"/>
<dbReference type="GO" id="GO:0005829">
    <property type="term" value="C:cytosol"/>
    <property type="evidence" value="ECO:0007669"/>
    <property type="project" value="TreeGrafter"/>
</dbReference>
<dbReference type="InterPro" id="IPR005043">
    <property type="entry name" value="XPO2_C"/>
</dbReference>
<evidence type="ECO:0000256" key="1">
    <source>
        <dbReference type="ARBA" id="ARBA00004123"/>
    </source>
</evidence>
<dbReference type="GO" id="GO:0031267">
    <property type="term" value="F:small GTPase binding"/>
    <property type="evidence" value="ECO:0007669"/>
    <property type="project" value="InterPro"/>
</dbReference>
<keyword evidence="4" id="KW-0813">Transport</keyword>
<keyword evidence="7" id="KW-0539">Nucleus</keyword>
<evidence type="ECO:0000256" key="7">
    <source>
        <dbReference type="ARBA" id="ARBA00023242"/>
    </source>
</evidence>
<keyword evidence="5" id="KW-0963">Cytoplasm</keyword>
<evidence type="ECO:0000256" key="3">
    <source>
        <dbReference type="ARBA" id="ARBA00008669"/>
    </source>
</evidence>
<feature type="domain" description="Importin N-terminal" evidence="8">
    <location>
        <begin position="25"/>
        <end position="124"/>
    </location>
</feature>
<dbReference type="InterPro" id="IPR016024">
    <property type="entry name" value="ARM-type_fold"/>
</dbReference>
<evidence type="ECO:0000259" key="8">
    <source>
        <dbReference type="PROSITE" id="PS50166"/>
    </source>
</evidence>
<dbReference type="OrthoDB" id="3268246at2759"/>
<keyword evidence="6" id="KW-0653">Protein transport</keyword>
<dbReference type="InterPro" id="IPR013713">
    <property type="entry name" value="XPO2_central"/>
</dbReference>
<dbReference type="Proteomes" id="UP000274922">
    <property type="component" value="Unassembled WGS sequence"/>
</dbReference>
<organism evidence="9 10">
    <name type="scientific">Caulochytrium protostelioides</name>
    <dbReference type="NCBI Taxonomy" id="1555241"/>
    <lineage>
        <taxon>Eukaryota</taxon>
        <taxon>Fungi</taxon>
        <taxon>Fungi incertae sedis</taxon>
        <taxon>Chytridiomycota</taxon>
        <taxon>Chytridiomycota incertae sedis</taxon>
        <taxon>Chytridiomycetes</taxon>
        <taxon>Caulochytriales</taxon>
        <taxon>Caulochytriaceae</taxon>
        <taxon>Caulochytrium</taxon>
    </lineage>
</organism>
<dbReference type="GO" id="GO:0006611">
    <property type="term" value="P:protein export from nucleus"/>
    <property type="evidence" value="ECO:0007669"/>
    <property type="project" value="TreeGrafter"/>
</dbReference>
<dbReference type="AlphaFoldDB" id="A0A4P9WYT7"/>
<dbReference type="Pfam" id="PF03378">
    <property type="entry name" value="CAS_CSE1"/>
    <property type="match status" value="1"/>
</dbReference>
<dbReference type="GO" id="GO:0006606">
    <property type="term" value="P:protein import into nucleus"/>
    <property type="evidence" value="ECO:0007669"/>
    <property type="project" value="TreeGrafter"/>
</dbReference>
<dbReference type="PANTHER" id="PTHR10997">
    <property type="entry name" value="IMPORTIN-7, 8, 11"/>
    <property type="match status" value="1"/>
</dbReference>
<evidence type="ECO:0000313" key="10">
    <source>
        <dbReference type="Proteomes" id="UP000274922"/>
    </source>
</evidence>
<dbReference type="STRING" id="1555241.A0A4P9WYT7"/>
<evidence type="ECO:0000256" key="2">
    <source>
        <dbReference type="ARBA" id="ARBA00004496"/>
    </source>
</evidence>
<comment type="similarity">
    <text evidence="3">Belongs to the XPO2/CSE1 family.</text>
</comment>
<keyword evidence="10" id="KW-1185">Reference proteome</keyword>
<evidence type="ECO:0000313" key="9">
    <source>
        <dbReference type="EMBL" id="RKO98699.1"/>
    </source>
</evidence>
<dbReference type="Gene3D" id="1.25.10.10">
    <property type="entry name" value="Leucine-rich Repeat Variant"/>
    <property type="match status" value="1"/>
</dbReference>
<evidence type="ECO:0000256" key="6">
    <source>
        <dbReference type="ARBA" id="ARBA00022927"/>
    </source>
</evidence>
<dbReference type="InterPro" id="IPR011989">
    <property type="entry name" value="ARM-like"/>
</dbReference>
<dbReference type="SMART" id="SM00913">
    <property type="entry name" value="IBN_N"/>
    <property type="match status" value="1"/>
</dbReference>
<evidence type="ECO:0000256" key="4">
    <source>
        <dbReference type="ARBA" id="ARBA00022448"/>
    </source>
</evidence>
<dbReference type="Pfam" id="PF08506">
    <property type="entry name" value="Cse1"/>
    <property type="match status" value="1"/>
</dbReference>
<reference evidence="10" key="1">
    <citation type="journal article" date="2018" name="Nat. Microbiol.">
        <title>Leveraging single-cell genomics to expand the fungal tree of life.</title>
        <authorList>
            <person name="Ahrendt S.R."/>
            <person name="Quandt C.A."/>
            <person name="Ciobanu D."/>
            <person name="Clum A."/>
            <person name="Salamov A."/>
            <person name="Andreopoulos B."/>
            <person name="Cheng J.F."/>
            <person name="Woyke T."/>
            <person name="Pelin A."/>
            <person name="Henrissat B."/>
            <person name="Reynolds N.K."/>
            <person name="Benny G.L."/>
            <person name="Smith M.E."/>
            <person name="James T.Y."/>
            <person name="Grigoriev I.V."/>
        </authorList>
    </citation>
    <scope>NUCLEOTIDE SEQUENCE [LARGE SCALE GENOMIC DNA]</scope>
    <source>
        <strain evidence="10">ATCC 52028</strain>
    </source>
</reference>
<dbReference type="PANTHER" id="PTHR10997:SF8">
    <property type="entry name" value="EXPORTIN-2"/>
    <property type="match status" value="1"/>
</dbReference>
<dbReference type="PROSITE" id="PS50166">
    <property type="entry name" value="IMPORTIN_B_NT"/>
    <property type="match status" value="1"/>
</dbReference>
<sequence>MADLGQLADVLRQTQSSAGPVRKQAEQTLGQLEGQPGFPQQLMALIRDPAIGMDAKLSGAVYLKNFVRRNWRVTPDGAAGSVDAGRRADGAAGAGATSDAAAFSNVDDSDRAAIKAQIVDVMLTSPRAILLQMSDTVAIIANADFPHAWETLVPELVSKLAMDDMARNLGILETAATIFGRWRGMTRSNALFTEIKLVLDQWCPSYLELFRVIDAGIDQHATQWAQLEPRLAALDLMFKIYYSLNCQDLPEFFEDHLAEFCGFFGKYLQYQNPVVEQAADPATPGVLERIQETICEIVHMYGTRYESDFPQLPEFVRLIWNLLTTRSLDPRFDVLTSKAMGFLAGVARPPRHRALFEAPETLQSILEKIAIPNMQLREADQELFEDDPLQYVRRDLEGNDTETRRRAAADLVRALLEHFCEPISAMAIQYYNTFLAHYAQDKAQFWLHKNTALYLIVSVSAKNIVNSRVVDLNPKIQIGEIFAQSILPELQEAAGAMGVGDGGTIASSTPAAGSLIHPIVVADALRFYLLFQAQFTKADHLRLLPLLVQFLGHEAHVVSAWAVLCLEKLITSAILDSADDWRQAAPHLLDVVFRAIHSQGQTPEKIAANEFYMRFLMRVMRLFDSDGAFMASVAQTLLQQLTQLISLTAQNPSNPKFNHFLWEVLAQTVKSLCRADPGMVANCETFLFPPLQAILQNDVSDYLPYVFQVMGLMLSQHPKSEGIPPAYQTMLQPLLTPLLWESRGNIPALVRLLRVYLDHGNYTDEKRIEPYFGICHKLLASRLNDDYGYELLGSILELVSDDITQGYLRAVLMLLLTRLMNSRTPKFSNHFIRFLCLLVCLHDRPRLTPQFVVDAFEAIQPGLLANVLQTIVVPSLEHACATVSDVQRIVTGMTRLLTETDMLTRGDAYRIAWPGLLNTLLTILETPVGILSSSGAADAAAAATTAAPGLAQHTMLDDMEEGGFQATVGFNRLSSLPVPQPRLLSATVRDPKAYLAHGLQQLSARYPGQVDAMVASQDPATGEILAKYLQRT</sequence>